<dbReference type="EMBL" id="JADJZA010000006">
    <property type="protein sequence ID" value="MBK9296983.1"/>
    <property type="molecule type" value="Genomic_DNA"/>
</dbReference>
<name>A0A936TD57_9ACTN</name>
<evidence type="ECO:0000313" key="1">
    <source>
        <dbReference type="EMBL" id="MBK9296983.1"/>
    </source>
</evidence>
<dbReference type="AlphaFoldDB" id="A0A936TD57"/>
<sequence>MLQAAGGVLGDVGSDTTFRRMVADLAETPGATNAVGGVMRQARTRVG</sequence>
<accession>A0A936TD57</accession>
<reference evidence="1 2" key="1">
    <citation type="submission" date="2020-10" db="EMBL/GenBank/DDBJ databases">
        <title>Connecting structure to function with the recovery of over 1000 high-quality activated sludge metagenome-assembled genomes encoding full-length rRNA genes using long-read sequencing.</title>
        <authorList>
            <person name="Singleton C.M."/>
            <person name="Petriglieri F."/>
            <person name="Kristensen J.M."/>
            <person name="Kirkegaard R.H."/>
            <person name="Michaelsen T.Y."/>
            <person name="Andersen M.H."/>
            <person name="Karst S.M."/>
            <person name="Dueholm M.S."/>
            <person name="Nielsen P.H."/>
            <person name="Albertsen M."/>
        </authorList>
    </citation>
    <scope>NUCLEOTIDE SEQUENCE [LARGE SCALE GENOMIC DNA]</scope>
    <source>
        <strain evidence="1">Lyne_18-Q3-R50-59_MAXAC.006</strain>
    </source>
</reference>
<protein>
    <submittedName>
        <fullName evidence="1">Uncharacterized protein</fullName>
    </submittedName>
</protein>
<organism evidence="1 2">
    <name type="scientific">Candidatus Neomicrothrix subdominans</name>
    <dbReference type="NCBI Taxonomy" id="2954438"/>
    <lineage>
        <taxon>Bacteria</taxon>
        <taxon>Bacillati</taxon>
        <taxon>Actinomycetota</taxon>
        <taxon>Acidimicrobiia</taxon>
        <taxon>Acidimicrobiales</taxon>
        <taxon>Microthrixaceae</taxon>
        <taxon>Candidatus Neomicrothrix</taxon>
    </lineage>
</organism>
<proteinExistence type="predicted"/>
<gene>
    <name evidence="1" type="ORF">IPN02_09125</name>
</gene>
<evidence type="ECO:0000313" key="2">
    <source>
        <dbReference type="Proteomes" id="UP000727993"/>
    </source>
</evidence>
<dbReference type="Proteomes" id="UP000727993">
    <property type="component" value="Unassembled WGS sequence"/>
</dbReference>
<comment type="caution">
    <text evidence="1">The sequence shown here is derived from an EMBL/GenBank/DDBJ whole genome shotgun (WGS) entry which is preliminary data.</text>
</comment>